<comment type="caution">
    <text evidence="2">The sequence shown here is derived from an EMBL/GenBank/DDBJ whole genome shotgun (WGS) entry which is preliminary data.</text>
</comment>
<dbReference type="EMBL" id="BBYR01000150">
    <property type="protein sequence ID" value="GAP39056.1"/>
    <property type="molecule type" value="Genomic_DNA"/>
</dbReference>
<sequence length="1286" mass="143193">MMSYPRVASLVRQSIGETMGKKSREKRERRERRERGESSNVASLLIKEMQAFRGRPERHAEVEAHFLKDVAAVEGLLRQYARLDASVALGVSDLWPPNVASPVKHVFVWAVLLGLESEPSSPQRIETYEDFSRFATAIYAACPSFPSLEDFSPEADWGQVRARLGDGYVPMFYGSSVERLPDFVKAFRITHAGNGLALADMDLAVAIHADLIGAIPGQDRAPLPEPDSGHVGLPPREFWESCRAAMLTTAARVDAWGAKASPGLTASMGAFKAPLTWGAFGDAVMTGKAAPFLGVRTGDCWVPVSARSGPGVVIDHWAQASSPGTSTQTHRALGQFVAERFRHVYVGPMNLVVGRHVFSNLPVSCAAAGGKKVHLFCACDHESLETAGREAKSLYAALKAGGFAHLLIEHGRALGFGRGAQRGLGVDDLQVTIVVTQSGTGFNMLDAPKRPTRVLPLVDLISVFDSLEDFEELERFWAYVDEQQGILSPLSRGLGDLFASFKDAHGVLVGGAITPSMISLDPHWGSSWRFRELCKFWAAAPRRFPDNSDGWRVRRTAKGVAELQSRHHAATAYSTEVGSCTVQALLTVVPDLNIHDGKMLDLFAQMVIDGLHDCASQFVSDQLLQRPHLVLSCELAESGCIDPEQQPAPLEEFDRVVVSASAHTGPMPRICLALDARVVQAGLNGAIDASFQARCLEETLGRCAEVLGHAVPPDLHTRLATLAAGPARYHLQVAIRTVDVPEHADPVVPTQTEYKLARKALAVTMKQIGLVPGRYELQDAKVRINSARDHFRRHIEERLMSFDQELLSIACVEEHDELLLAERLREMRVRQSRAHAVDYDRVETLSEARREFGTAARDYRYLLEKTLSSTTDGKARVDEASLRELIGLIHWYMVLAGASDVLHNEVDVGGVEIDDSFIPEVFYSATWQAREEEYVREQARIKLGDGIKDEDAVEGPSAELLADQKLQTAFRRDVGFDLRTLLQAITVLAQPVRHGLAKELASVYLATRDSLVEVMVKSIEGLGLSDAATIVSFLTLSREDIRRLPGRLVDEADVPFWEHSKRLHRYAIRPLVPLGKEQLTWGAEHASRSMHIWLSAVRDGVLPADFPWPHVQDEVRAIKESIEAALEDRAEEIFRRHTPYVAGGVDFFRRFRDEKFDDVGDFDVLAYWPETNTVVFAECKYNRPPHCIKDSRRLRDLIFGRSDLDRKGQFSRIRGRREFLAKNRQRLLGLLKWPHPADVAHKDVEVYLSRDLHYWMIRPPYAVPTRFLRVDALDAWIVGELKPEQR</sequence>
<evidence type="ECO:0000256" key="1">
    <source>
        <dbReference type="SAM" id="MobiDB-lite"/>
    </source>
</evidence>
<dbReference type="Proteomes" id="UP000037660">
    <property type="component" value="Unassembled WGS sequence"/>
</dbReference>
<gene>
    <name evidence="2" type="ORF">ISF6_0769</name>
</gene>
<name>A0A0K8P8U4_PISS1</name>
<reference evidence="3" key="1">
    <citation type="submission" date="2015-07" db="EMBL/GenBank/DDBJ databases">
        <title>Discovery of a poly(ethylene terephthalate assimilation.</title>
        <authorList>
            <person name="Yoshida S."/>
            <person name="Hiraga K."/>
            <person name="Takehana T."/>
            <person name="Taniguchi I."/>
            <person name="Yamaji H."/>
            <person name="Maeda Y."/>
            <person name="Toyohara K."/>
            <person name="Miyamoto K."/>
            <person name="Kimura Y."/>
            <person name="Oda K."/>
        </authorList>
    </citation>
    <scope>NUCLEOTIDE SEQUENCE [LARGE SCALE GENOMIC DNA]</scope>
    <source>
        <strain evidence="3">NBRC 110686 / TISTR 2288 / 201-F6</strain>
    </source>
</reference>
<keyword evidence="3" id="KW-1185">Reference proteome</keyword>
<feature type="region of interest" description="Disordered" evidence="1">
    <location>
        <begin position="15"/>
        <end position="39"/>
    </location>
</feature>
<reference evidence="2 3" key="2">
    <citation type="journal article" date="2016" name="Science">
        <title>A bacterium that degrades and assimilates poly(ethylene terephthalate).</title>
        <authorList>
            <person name="Yoshida S."/>
            <person name="Hiraga K."/>
            <person name="Takehana T."/>
            <person name="Taniguchi I."/>
            <person name="Yamaji H."/>
            <person name="Maeda Y."/>
            <person name="Toyohara K."/>
            <person name="Miyamoto K."/>
            <person name="Kimura Y."/>
            <person name="Oda K."/>
        </authorList>
    </citation>
    <scope>NUCLEOTIDE SEQUENCE [LARGE SCALE GENOMIC DNA]</scope>
    <source>
        <strain evidence="3">NBRC 110686 / TISTR 2288 / 201-F6</strain>
    </source>
</reference>
<evidence type="ECO:0000313" key="2">
    <source>
        <dbReference type="EMBL" id="GAP39056.1"/>
    </source>
</evidence>
<accession>A0A0K8P8U4</accession>
<evidence type="ECO:0000313" key="3">
    <source>
        <dbReference type="Proteomes" id="UP000037660"/>
    </source>
</evidence>
<organism evidence="2 3">
    <name type="scientific">Piscinibacter sakaiensis</name>
    <name type="common">Ideonella sakaiensis</name>
    <dbReference type="NCBI Taxonomy" id="1547922"/>
    <lineage>
        <taxon>Bacteria</taxon>
        <taxon>Pseudomonadati</taxon>
        <taxon>Pseudomonadota</taxon>
        <taxon>Betaproteobacteria</taxon>
        <taxon>Burkholderiales</taxon>
        <taxon>Sphaerotilaceae</taxon>
        <taxon>Piscinibacter</taxon>
    </lineage>
</organism>
<protein>
    <submittedName>
        <fullName evidence="2">Uncharacterized protein</fullName>
    </submittedName>
</protein>
<feature type="compositionally biased region" description="Basic and acidic residues" evidence="1">
    <location>
        <begin position="19"/>
        <end position="37"/>
    </location>
</feature>
<proteinExistence type="predicted"/>